<reference evidence="4" key="2">
    <citation type="journal article" date="2023" name="IMA Fungus">
        <title>Comparative genomic study of the Penicillium genus elucidates a diverse pangenome and 15 lateral gene transfer events.</title>
        <authorList>
            <person name="Petersen C."/>
            <person name="Sorensen T."/>
            <person name="Nielsen M.R."/>
            <person name="Sondergaard T.E."/>
            <person name="Sorensen J.L."/>
            <person name="Fitzpatrick D.A."/>
            <person name="Frisvad J.C."/>
            <person name="Nielsen K.L."/>
        </authorList>
    </citation>
    <scope>NUCLEOTIDE SEQUENCE</scope>
    <source>
        <strain evidence="4">IBT 15544</strain>
    </source>
</reference>
<dbReference type="PRINTS" id="PR01415">
    <property type="entry name" value="ANKYRIN"/>
</dbReference>
<evidence type="ECO:0000313" key="5">
    <source>
        <dbReference type="Proteomes" id="UP001150904"/>
    </source>
</evidence>
<keyword evidence="1" id="KW-0677">Repeat</keyword>
<feature type="repeat" description="ANK" evidence="3">
    <location>
        <begin position="383"/>
        <end position="415"/>
    </location>
</feature>
<dbReference type="EMBL" id="JAPQKR010000016">
    <property type="protein sequence ID" value="KAJ5190680.1"/>
    <property type="molecule type" value="Genomic_DNA"/>
</dbReference>
<dbReference type="GeneID" id="83184022"/>
<evidence type="ECO:0000256" key="1">
    <source>
        <dbReference type="ARBA" id="ARBA00022737"/>
    </source>
</evidence>
<dbReference type="PROSITE" id="PS50088">
    <property type="entry name" value="ANK_REPEAT"/>
    <property type="match status" value="5"/>
</dbReference>
<accession>A0A9W9J9C9</accession>
<dbReference type="OrthoDB" id="1577640at2759"/>
<keyword evidence="5" id="KW-1185">Reference proteome</keyword>
<sequence>MSLINLPPELLNLIINRLADSLEARVSPLVPLRAIYSLSHTCRTFWENFIWRLYRYDAQRLRSSALIWSAAKGVMTTAEQSLAQGASLLATNQHGQSPLWLAARNGHEAMVQYLVQQNGDVQFRSPIGITPLAVAAREGYVSIVQLLIRFGADPNTESNDHASPLLWATRSGEVETVKALLQLGAEDPKDDPGNFWRWSLAAYRSGAWKHLPEIWGMQLLGLELSDERLLSEDALVHAVRLRYVAMTKLFLKELMLDLEIGAQNQNQETRTPTILSLGSLSTALYFAIWHGDEDIVELLLERGADTNTLYNPWNVFSLPLTPLTLSLNRGFLGIAEQLLDHGADPNWVISTPDLSMLAWVTQNKLETVVFKMLENGANPNPCGGVQPLLVAIWAQSPVIVKTLLEFGADPNTPDRFWCSDGKKSRCFRSTLPYARWVGNQDIVDSLEQYGAVHS</sequence>
<dbReference type="Gene3D" id="1.25.40.20">
    <property type="entry name" value="Ankyrin repeat-containing domain"/>
    <property type="match status" value="3"/>
</dbReference>
<feature type="repeat" description="ANK" evidence="3">
    <location>
        <begin position="160"/>
        <end position="192"/>
    </location>
</feature>
<dbReference type="PROSITE" id="PS50297">
    <property type="entry name" value="ANK_REP_REGION"/>
    <property type="match status" value="4"/>
</dbReference>
<dbReference type="SMART" id="SM00248">
    <property type="entry name" value="ANK"/>
    <property type="match status" value="7"/>
</dbReference>
<name>A0A9W9J9C9_9EURO</name>
<dbReference type="PANTHER" id="PTHR24126:SF14">
    <property type="entry name" value="ANK_REP_REGION DOMAIN-CONTAINING PROTEIN"/>
    <property type="match status" value="1"/>
</dbReference>
<proteinExistence type="predicted"/>
<dbReference type="Pfam" id="PF00023">
    <property type="entry name" value="Ank"/>
    <property type="match status" value="1"/>
</dbReference>
<evidence type="ECO:0000256" key="3">
    <source>
        <dbReference type="PROSITE-ProRule" id="PRU00023"/>
    </source>
</evidence>
<dbReference type="InterPro" id="IPR002110">
    <property type="entry name" value="Ankyrin_rpt"/>
</dbReference>
<feature type="repeat" description="ANK" evidence="3">
    <location>
        <begin position="94"/>
        <end position="126"/>
    </location>
</feature>
<dbReference type="PANTHER" id="PTHR24126">
    <property type="entry name" value="ANKYRIN REPEAT, PH AND SEC7 DOMAIN CONTAINING PROTEIN SECG-RELATED"/>
    <property type="match status" value="1"/>
</dbReference>
<dbReference type="SUPFAM" id="SSF48403">
    <property type="entry name" value="Ankyrin repeat"/>
    <property type="match status" value="1"/>
</dbReference>
<feature type="repeat" description="ANK" evidence="3">
    <location>
        <begin position="279"/>
        <end position="311"/>
    </location>
</feature>
<protein>
    <recommendedName>
        <fullName evidence="6">F-box domain-containing protein</fullName>
    </recommendedName>
</protein>
<dbReference type="InterPro" id="IPR036770">
    <property type="entry name" value="Ankyrin_rpt-contain_sf"/>
</dbReference>
<dbReference type="Pfam" id="PF12796">
    <property type="entry name" value="Ank_2"/>
    <property type="match status" value="1"/>
</dbReference>
<gene>
    <name evidence="4" type="ORF">N7498_009665</name>
</gene>
<evidence type="ECO:0000313" key="4">
    <source>
        <dbReference type="EMBL" id="KAJ5190680.1"/>
    </source>
</evidence>
<dbReference type="Pfam" id="PF13606">
    <property type="entry name" value="Ank_3"/>
    <property type="match status" value="1"/>
</dbReference>
<dbReference type="Proteomes" id="UP001150904">
    <property type="component" value="Unassembled WGS sequence"/>
</dbReference>
<dbReference type="AlphaFoldDB" id="A0A9W9J9C9"/>
<feature type="repeat" description="ANK" evidence="3">
    <location>
        <begin position="127"/>
        <end position="159"/>
    </location>
</feature>
<comment type="caution">
    <text evidence="4">The sequence shown here is derived from an EMBL/GenBank/DDBJ whole genome shotgun (WGS) entry which is preliminary data.</text>
</comment>
<organism evidence="4 5">
    <name type="scientific">Penicillium cinerascens</name>
    <dbReference type="NCBI Taxonomy" id="70096"/>
    <lineage>
        <taxon>Eukaryota</taxon>
        <taxon>Fungi</taxon>
        <taxon>Dikarya</taxon>
        <taxon>Ascomycota</taxon>
        <taxon>Pezizomycotina</taxon>
        <taxon>Eurotiomycetes</taxon>
        <taxon>Eurotiomycetidae</taxon>
        <taxon>Eurotiales</taxon>
        <taxon>Aspergillaceae</taxon>
        <taxon>Penicillium</taxon>
    </lineage>
</organism>
<keyword evidence="2 3" id="KW-0040">ANK repeat</keyword>
<evidence type="ECO:0000256" key="2">
    <source>
        <dbReference type="ARBA" id="ARBA00023043"/>
    </source>
</evidence>
<reference evidence="4" key="1">
    <citation type="submission" date="2022-12" db="EMBL/GenBank/DDBJ databases">
        <authorList>
            <person name="Petersen C."/>
        </authorList>
    </citation>
    <scope>NUCLEOTIDE SEQUENCE</scope>
    <source>
        <strain evidence="4">IBT 15544</strain>
    </source>
</reference>
<dbReference type="RefSeq" id="XP_058303620.1">
    <property type="nucleotide sequence ID" value="XM_058456721.1"/>
</dbReference>
<evidence type="ECO:0008006" key="6">
    <source>
        <dbReference type="Google" id="ProtNLM"/>
    </source>
</evidence>